<dbReference type="InterPro" id="IPR027417">
    <property type="entry name" value="P-loop_NTPase"/>
</dbReference>
<feature type="repeat" description="WD" evidence="3">
    <location>
        <begin position="890"/>
        <end position="931"/>
    </location>
</feature>
<dbReference type="CDD" id="cd00093">
    <property type="entry name" value="HTH_XRE"/>
    <property type="match status" value="1"/>
</dbReference>
<dbReference type="InterPro" id="IPR049052">
    <property type="entry name" value="nSTAND1"/>
</dbReference>
<evidence type="ECO:0000313" key="7">
    <source>
        <dbReference type="Proteomes" id="UP001499942"/>
    </source>
</evidence>
<feature type="repeat" description="WD" evidence="3">
    <location>
        <begin position="1055"/>
        <end position="1090"/>
    </location>
</feature>
<dbReference type="InterPro" id="IPR015943">
    <property type="entry name" value="WD40/YVTN_repeat-like_dom_sf"/>
</dbReference>
<name>A0ABN3MCU0_9ACTN</name>
<feature type="region of interest" description="Disordered" evidence="4">
    <location>
        <begin position="225"/>
        <end position="293"/>
    </location>
</feature>
<evidence type="ECO:0000256" key="2">
    <source>
        <dbReference type="ARBA" id="ARBA00022737"/>
    </source>
</evidence>
<dbReference type="SUPFAM" id="SSF82171">
    <property type="entry name" value="DPP6 N-terminal domain-like"/>
    <property type="match status" value="1"/>
</dbReference>
<dbReference type="Gene3D" id="1.10.260.40">
    <property type="entry name" value="lambda repressor-like DNA-binding domains"/>
    <property type="match status" value="1"/>
</dbReference>
<dbReference type="SUPFAM" id="SSF47413">
    <property type="entry name" value="lambda repressor-like DNA-binding domains"/>
    <property type="match status" value="1"/>
</dbReference>
<dbReference type="EMBL" id="BAAASR010000018">
    <property type="protein sequence ID" value="GAA2499201.1"/>
    <property type="molecule type" value="Genomic_DNA"/>
</dbReference>
<dbReference type="SMART" id="SM00530">
    <property type="entry name" value="HTH_XRE"/>
    <property type="match status" value="1"/>
</dbReference>
<evidence type="ECO:0000256" key="4">
    <source>
        <dbReference type="SAM" id="MobiDB-lite"/>
    </source>
</evidence>
<evidence type="ECO:0000256" key="1">
    <source>
        <dbReference type="ARBA" id="ARBA00022574"/>
    </source>
</evidence>
<dbReference type="RefSeq" id="WP_425575674.1">
    <property type="nucleotide sequence ID" value="NZ_BAAASR010000018.1"/>
</dbReference>
<feature type="repeat" description="WD" evidence="3">
    <location>
        <begin position="770"/>
        <end position="795"/>
    </location>
</feature>
<dbReference type="InterPro" id="IPR001680">
    <property type="entry name" value="WD40_rpt"/>
</dbReference>
<dbReference type="Pfam" id="PF13560">
    <property type="entry name" value="HTH_31"/>
    <property type="match status" value="1"/>
</dbReference>
<feature type="domain" description="HTH cro/C1-type" evidence="5">
    <location>
        <begin position="28"/>
        <end position="82"/>
    </location>
</feature>
<dbReference type="PROSITE" id="PS00678">
    <property type="entry name" value="WD_REPEATS_1"/>
    <property type="match status" value="7"/>
</dbReference>
<feature type="repeat" description="WD" evidence="3">
    <location>
        <begin position="1223"/>
        <end position="1256"/>
    </location>
</feature>
<feature type="compositionally biased region" description="Gly residues" evidence="4">
    <location>
        <begin position="267"/>
        <end position="288"/>
    </location>
</feature>
<feature type="region of interest" description="Disordered" evidence="4">
    <location>
        <begin position="83"/>
        <end position="104"/>
    </location>
</feature>
<feature type="repeat" description="WD" evidence="3">
    <location>
        <begin position="1024"/>
        <end position="1054"/>
    </location>
</feature>
<comment type="caution">
    <text evidence="6">The sequence shown here is derived from an EMBL/GenBank/DDBJ whole genome shotgun (WGS) entry which is preliminary data.</text>
</comment>
<dbReference type="SUPFAM" id="SSF50978">
    <property type="entry name" value="WD40 repeat-like"/>
    <property type="match status" value="2"/>
</dbReference>
<dbReference type="PROSITE" id="PS50082">
    <property type="entry name" value="WD_REPEATS_2"/>
    <property type="match status" value="14"/>
</dbReference>
<reference evidence="6 7" key="1">
    <citation type="journal article" date="2019" name="Int. J. Syst. Evol. Microbiol.">
        <title>The Global Catalogue of Microorganisms (GCM) 10K type strain sequencing project: providing services to taxonomists for standard genome sequencing and annotation.</title>
        <authorList>
            <consortium name="The Broad Institute Genomics Platform"/>
            <consortium name="The Broad Institute Genome Sequencing Center for Infectious Disease"/>
            <person name="Wu L."/>
            <person name="Ma J."/>
        </authorList>
    </citation>
    <scope>NUCLEOTIDE SEQUENCE [LARGE SCALE GENOMIC DNA]</scope>
    <source>
        <strain evidence="6 7">JCM 5062</strain>
    </source>
</reference>
<dbReference type="InterPro" id="IPR010982">
    <property type="entry name" value="Lambda_DNA-bd_dom_sf"/>
</dbReference>
<keyword evidence="7" id="KW-1185">Reference proteome</keyword>
<feature type="repeat" description="WD" evidence="3">
    <location>
        <begin position="1181"/>
        <end position="1222"/>
    </location>
</feature>
<feature type="repeat" description="WD" evidence="3">
    <location>
        <begin position="1265"/>
        <end position="1306"/>
    </location>
</feature>
<gene>
    <name evidence="6" type="ORF">GCM10010393_34370</name>
</gene>
<keyword evidence="1 3" id="KW-0853">WD repeat</keyword>
<organism evidence="6 7">
    <name type="scientific">Streptomyces gobitricini</name>
    <dbReference type="NCBI Taxonomy" id="68211"/>
    <lineage>
        <taxon>Bacteria</taxon>
        <taxon>Bacillati</taxon>
        <taxon>Actinomycetota</taxon>
        <taxon>Actinomycetes</taxon>
        <taxon>Kitasatosporales</taxon>
        <taxon>Streptomycetaceae</taxon>
        <taxon>Streptomyces</taxon>
    </lineage>
</organism>
<evidence type="ECO:0000256" key="3">
    <source>
        <dbReference type="PROSITE-ProRule" id="PRU00221"/>
    </source>
</evidence>
<dbReference type="InterPro" id="IPR019775">
    <property type="entry name" value="WD40_repeat_CS"/>
</dbReference>
<keyword evidence="2" id="KW-0677">Repeat</keyword>
<feature type="repeat" description="WD" evidence="3">
    <location>
        <begin position="848"/>
        <end position="889"/>
    </location>
</feature>
<dbReference type="Pfam" id="PF20703">
    <property type="entry name" value="nSTAND1"/>
    <property type="match status" value="1"/>
</dbReference>
<dbReference type="SMART" id="SM00320">
    <property type="entry name" value="WD40"/>
    <property type="match status" value="14"/>
</dbReference>
<dbReference type="SUPFAM" id="SSF52540">
    <property type="entry name" value="P-loop containing nucleoside triphosphate hydrolases"/>
    <property type="match status" value="1"/>
</dbReference>
<proteinExistence type="predicted"/>
<dbReference type="PANTHER" id="PTHR19879:SF9">
    <property type="entry name" value="TRANSCRIPTION INITIATION FACTOR TFIID SUBUNIT 5"/>
    <property type="match status" value="1"/>
</dbReference>
<dbReference type="Pfam" id="PF00400">
    <property type="entry name" value="WD40"/>
    <property type="match status" value="13"/>
</dbReference>
<feature type="repeat" description="WD" evidence="3">
    <location>
        <begin position="1139"/>
        <end position="1180"/>
    </location>
</feature>
<feature type="compositionally biased region" description="Basic and acidic residues" evidence="4">
    <location>
        <begin position="94"/>
        <end position="103"/>
    </location>
</feature>
<dbReference type="Proteomes" id="UP001499942">
    <property type="component" value="Unassembled WGS sequence"/>
</dbReference>
<dbReference type="PANTHER" id="PTHR19879">
    <property type="entry name" value="TRANSCRIPTION INITIATION FACTOR TFIID"/>
    <property type="match status" value="1"/>
</dbReference>
<feature type="repeat" description="WD" evidence="3">
    <location>
        <begin position="806"/>
        <end position="847"/>
    </location>
</feature>
<feature type="repeat" description="WD" evidence="3">
    <location>
        <begin position="1097"/>
        <end position="1129"/>
    </location>
</feature>
<protein>
    <recommendedName>
        <fullName evidence="5">HTH cro/C1-type domain-containing protein</fullName>
    </recommendedName>
</protein>
<dbReference type="Gene3D" id="2.130.10.10">
    <property type="entry name" value="YVTN repeat-like/Quinoprotein amine dehydrogenase"/>
    <property type="match status" value="6"/>
</dbReference>
<feature type="repeat" description="WD" evidence="3">
    <location>
        <begin position="932"/>
        <end position="973"/>
    </location>
</feature>
<evidence type="ECO:0000313" key="6">
    <source>
        <dbReference type="EMBL" id="GAA2499201.1"/>
    </source>
</evidence>
<dbReference type="CDD" id="cd00200">
    <property type="entry name" value="WD40"/>
    <property type="match status" value="2"/>
</dbReference>
<dbReference type="PROSITE" id="PS50294">
    <property type="entry name" value="WD_REPEATS_REGION"/>
    <property type="match status" value="12"/>
</dbReference>
<dbReference type="InterPro" id="IPR001387">
    <property type="entry name" value="Cro/C1-type_HTH"/>
</dbReference>
<dbReference type="PROSITE" id="PS50943">
    <property type="entry name" value="HTH_CROC1"/>
    <property type="match status" value="1"/>
</dbReference>
<feature type="repeat" description="WD" evidence="3">
    <location>
        <begin position="974"/>
        <end position="1008"/>
    </location>
</feature>
<dbReference type="InterPro" id="IPR036322">
    <property type="entry name" value="WD40_repeat_dom_sf"/>
</dbReference>
<dbReference type="PRINTS" id="PR00320">
    <property type="entry name" value="GPROTEINBRPT"/>
</dbReference>
<accession>A0ABN3MCU0</accession>
<dbReference type="InterPro" id="IPR020472">
    <property type="entry name" value="WD40_PAC1"/>
</dbReference>
<evidence type="ECO:0000259" key="5">
    <source>
        <dbReference type="PROSITE" id="PS50943"/>
    </source>
</evidence>
<sequence length="1337" mass="141548">MGDPDRGRRTDRPHELPDDAAVSFSARLRDLRLQRGLSLAEMARLTHYSKGYLSKIETGAKRVTIDVARRCDQVLRAEGELLRLVRETPPPHSPPEDRPDDNCPYRGLSAFGPQDAGWFFGRERVTAALVERLYERIGGGPLLVVAPSGAGKSSLLNAGLVSALRRRGGFPMAGADEWPLVRCTPTTQPLQELLDRTAKALGSDLGIGTRRLSARPEALLAAVHRLSGAPPPEGRVPEARAPGDGRVAISPPAGDGGRSAGEEGAPAGDGGRSAGGRGPGAEPGGGGRRPPPVRPVLIVDQFEELFTLCSDEDERRAFVRVLTALATSRPEVTGYDPAVVVIGVRADFTGRCLDLPEPASLFTDGLFVVPQMSVAELRESITRPARLAGVTLEPGLVPLLLRDAGLRDDTGTAGPQGAPARAPSGALPLVSHALMTTWQRREGATLTVAGYEDTGGIQGAVARTAEDVFARLYPAEQKVLRRILVRLVHVADGAGATRRRMGRTALLEQLAGAEGAAGALDAFVRARLITMDSDTVEITHEALLYAWPRLHGWIHADRAGLLIHQQLAHAAEDWEREGRDPSALYRGARLDTVRAWADELDGASRLSPRETAFLRASRAEEEGRAEQARRQVRWQQRMLATLVVLLALALTAGGVAYQQRAGALDQERVARSQALAVRSTSLASGQPEASMLLAEEAYRTKATTEARGALLSTQSQPFSARLRGHRGPVNAVAFAPVDGLLASAGSDGTVRLWRVADRRTTATYTVPGRVRAVALAPDGRTLAATSTAGPVRLWDTAGRRTGPVVLPARTTGARAVAFAPRGRTLAVAGADGTVQLWDVPAARAVAFLSGHVGRVNAVAYAPDGGTLVSVGSDRTVRLWDAVSGRSLAVLRGHTDEVLGAAFAPDGRTVATGGVDRTVRLWDTGPRRAARVLTGHDDDVNAVAYTPDGTMVVSAGGDGTTRLWDVRSGRPAMTLTGHTDYVLGVAVDPGGGLLATAGFDRSVALWDLRGSVLASRPFTEIWQAAYSPDGTLMATADADHTVRLWEVAGRRVLATFTGHRETVFSVAFSPDGRTLASAGSDGTVRLWNVTSRLPSAVLTGTRGDVFSVVFSPDGKTLASAGSDGTVRLWDTATRLPSAVLTGHTDFANDVAFSPDGLTLASAGDDLAVRLWDVATRRPLTTLTGHTGAVRGVAFGPDGRTLASSGNDGTVRLWDARLGHSTGTLTGHTGSARGIAFSPDGRTLASSGNDRTVRVWDVPGRRLWAALTGHTNAVWGTVFSRDGRTVASSSNDGTVRLWDLDVGTRLAEICRVRQRIGPQERERLLPGLPATVDDACAGR</sequence>
<feature type="repeat" description="WD" evidence="3">
    <location>
        <begin position="722"/>
        <end position="763"/>
    </location>
</feature>